<dbReference type="Proteomes" id="UP000069850">
    <property type="component" value="Chromosome 1"/>
</dbReference>
<protein>
    <recommendedName>
        <fullName evidence="3">Restriction endonuclease</fullName>
    </recommendedName>
</protein>
<reference evidence="1 2" key="1">
    <citation type="submission" date="2016-01" db="EMBL/GenBank/DDBJ databases">
        <authorList>
            <person name="Manzoor S."/>
        </authorList>
    </citation>
    <scope>NUCLEOTIDE SEQUENCE [LARGE SCALE GENOMIC DNA]</scope>
    <source>
        <strain evidence="1">Methanoculleus sp MAB1</strain>
    </source>
</reference>
<dbReference type="GeneID" id="27138286"/>
<dbReference type="RefSeq" id="WP_062265102.1">
    <property type="nucleotide sequence ID" value="NZ_LT158599.1"/>
</dbReference>
<sequence length="277" mass="31633">MLSRIIPRKPLLYRVAFDQYNGEIPPERFEEIAEFSLGGILLHSVEDGEFRNRLQHVENWLNLYPEYVNAGFGNKLLSNFVNYFSELEVYDALKRAGCSPDRDVAPRGKTGKNLDFKVRPDGRDILIEVTTPRMRLETESMYSDTPHAGFFDPSRGIEREGYAGPSRAQVVVESKVINQILEATSGTDYPVILIINYVYAYPEIMGFGEDVSGRISGIIHYRNGTSEFRPAPGCDLSEKEKRFFARLMGPTRAEWLQQILSGKNEERRQPTDQEILQ</sequence>
<proteinExistence type="predicted"/>
<accession>A0A0X3BR10</accession>
<dbReference type="KEGG" id="mema:MMAB1_2702"/>
<evidence type="ECO:0008006" key="3">
    <source>
        <dbReference type="Google" id="ProtNLM"/>
    </source>
</evidence>
<organism evidence="1 2">
    <name type="scientific">Methanoculleus bourgensis</name>
    <dbReference type="NCBI Taxonomy" id="83986"/>
    <lineage>
        <taxon>Archaea</taxon>
        <taxon>Methanobacteriati</taxon>
        <taxon>Methanobacteriota</taxon>
        <taxon>Stenosarchaea group</taxon>
        <taxon>Methanomicrobia</taxon>
        <taxon>Methanomicrobiales</taxon>
        <taxon>Methanomicrobiaceae</taxon>
        <taxon>Methanoculleus</taxon>
    </lineage>
</organism>
<evidence type="ECO:0000313" key="2">
    <source>
        <dbReference type="Proteomes" id="UP000069850"/>
    </source>
</evidence>
<dbReference type="AlphaFoldDB" id="A0A0X3BR10"/>
<gene>
    <name evidence="1" type="ORF">MMAB1_2702</name>
</gene>
<name>A0A0X3BR10_9EURY</name>
<evidence type="ECO:0000313" key="1">
    <source>
        <dbReference type="EMBL" id="CVK33915.1"/>
    </source>
</evidence>
<dbReference type="EMBL" id="LT158599">
    <property type="protein sequence ID" value="CVK33915.1"/>
    <property type="molecule type" value="Genomic_DNA"/>
</dbReference>